<dbReference type="Proteomes" id="UP001213623">
    <property type="component" value="Chromosome 4"/>
</dbReference>
<name>A0AAF0J2R9_9BASI</name>
<protein>
    <submittedName>
        <fullName evidence="1">Uncharacterized protein</fullName>
    </submittedName>
</protein>
<evidence type="ECO:0000313" key="2">
    <source>
        <dbReference type="Proteomes" id="UP001213623"/>
    </source>
</evidence>
<evidence type="ECO:0000313" key="1">
    <source>
        <dbReference type="EMBL" id="WFD27292.1"/>
    </source>
</evidence>
<gene>
    <name evidence="1" type="ORF">MNAN1_002288</name>
</gene>
<proteinExistence type="predicted"/>
<dbReference type="AlphaFoldDB" id="A0AAF0J2R9"/>
<reference evidence="1" key="1">
    <citation type="submission" date="2023-03" db="EMBL/GenBank/DDBJ databases">
        <title>Mating type loci evolution in Malassezia.</title>
        <authorList>
            <person name="Coelho M.A."/>
        </authorList>
    </citation>
    <scope>NUCLEOTIDE SEQUENCE</scope>
    <source>
        <strain evidence="1">CBS 9557</strain>
    </source>
</reference>
<keyword evidence="2" id="KW-1185">Reference proteome</keyword>
<sequence>MLVLFEPARQVFLVHPEALEAIVQCVPVFVDPARPSEALAAPPPSVLTAIHLVRAAARASQRSVLLRSDASHAHLCGVALAGWLLGYPVVYAVTHTPMAFDALTLAQCDGRAWDADTWPTESGKADHLSLLLVQAEVHGAWPGVPQPCVYAAHTSHPMMSFSIPMALPNAAALAEAWQRRLAATWDGAHAHLPFLQEATCQVHMSSVEKDHIVL</sequence>
<accession>A0AAF0J2R9</accession>
<dbReference type="EMBL" id="CP119895">
    <property type="protein sequence ID" value="WFD27292.1"/>
    <property type="molecule type" value="Genomic_DNA"/>
</dbReference>
<organism evidence="1 2">
    <name type="scientific">Malassezia nana</name>
    <dbReference type="NCBI Taxonomy" id="180528"/>
    <lineage>
        <taxon>Eukaryota</taxon>
        <taxon>Fungi</taxon>
        <taxon>Dikarya</taxon>
        <taxon>Basidiomycota</taxon>
        <taxon>Ustilaginomycotina</taxon>
        <taxon>Malasseziomycetes</taxon>
        <taxon>Malasseziales</taxon>
        <taxon>Malasseziaceae</taxon>
        <taxon>Malassezia</taxon>
    </lineage>
</organism>